<dbReference type="Pfam" id="PF02852">
    <property type="entry name" value="Pyr_redox_dim"/>
    <property type="match status" value="1"/>
</dbReference>
<evidence type="ECO:0000256" key="1">
    <source>
        <dbReference type="ARBA" id="ARBA00007532"/>
    </source>
</evidence>
<dbReference type="EMBL" id="OCNJ01000002">
    <property type="protein sequence ID" value="SOD92648.1"/>
    <property type="molecule type" value="Genomic_DNA"/>
</dbReference>
<feature type="binding site" evidence="8">
    <location>
        <begin position="142"/>
        <end position="144"/>
    </location>
    <ligand>
        <name>FAD</name>
        <dbReference type="ChEBI" id="CHEBI:57692"/>
    </ligand>
</feature>
<protein>
    <submittedName>
        <fullName evidence="13">Pyruvate/2-oxoglutarate dehydrogenase complex, dihydrolipoamide dehydrogenase (E3) component</fullName>
    </submittedName>
</protein>
<evidence type="ECO:0000256" key="5">
    <source>
        <dbReference type="ARBA" id="ARBA00023002"/>
    </source>
</evidence>
<gene>
    <name evidence="13" type="ORF">SAMN05421508_102540</name>
</gene>
<dbReference type="Pfam" id="PF07992">
    <property type="entry name" value="Pyr_redox_2"/>
    <property type="match status" value="1"/>
</dbReference>
<keyword evidence="8" id="KW-0547">Nucleotide-binding</keyword>
<evidence type="ECO:0000256" key="6">
    <source>
        <dbReference type="ARBA" id="ARBA00023157"/>
    </source>
</evidence>
<dbReference type="PRINTS" id="PR00411">
    <property type="entry name" value="PNDRDTASEI"/>
</dbReference>
<feature type="domain" description="FAD/NAD(P)-binding" evidence="12">
    <location>
        <begin position="10"/>
        <end position="315"/>
    </location>
</feature>
<keyword evidence="4" id="KW-0521">NADP</keyword>
<keyword evidence="8" id="KW-0520">NAD</keyword>
<evidence type="ECO:0000313" key="13">
    <source>
        <dbReference type="EMBL" id="SOD92648.1"/>
    </source>
</evidence>
<feature type="binding site" evidence="8">
    <location>
        <position position="55"/>
    </location>
    <ligand>
        <name>FAD</name>
        <dbReference type="ChEBI" id="CHEBI:57692"/>
    </ligand>
</feature>
<feature type="disulfide bond" description="Redox-active" evidence="9">
    <location>
        <begin position="46"/>
        <end position="51"/>
    </location>
</feature>
<keyword evidence="7 10" id="KW-0676">Redox-active center</keyword>
<feature type="binding site" evidence="8">
    <location>
        <position position="303"/>
    </location>
    <ligand>
        <name>FAD</name>
        <dbReference type="ChEBI" id="CHEBI:57692"/>
    </ligand>
</feature>
<keyword evidence="14" id="KW-1185">Reference proteome</keyword>
<dbReference type="RefSeq" id="WP_097278275.1">
    <property type="nucleotide sequence ID" value="NZ_OCNJ01000002.1"/>
</dbReference>
<evidence type="ECO:0000256" key="2">
    <source>
        <dbReference type="ARBA" id="ARBA00022630"/>
    </source>
</evidence>
<dbReference type="InterPro" id="IPR001100">
    <property type="entry name" value="Pyr_nuc-diS_OxRdtase"/>
</dbReference>
<feature type="domain" description="Pyridine nucleotide-disulphide oxidoreductase dimerisation" evidence="11">
    <location>
        <begin position="338"/>
        <end position="446"/>
    </location>
</feature>
<evidence type="ECO:0000259" key="12">
    <source>
        <dbReference type="Pfam" id="PF07992"/>
    </source>
</evidence>
<evidence type="ECO:0000256" key="4">
    <source>
        <dbReference type="ARBA" id="ARBA00022857"/>
    </source>
</evidence>
<dbReference type="GO" id="GO:0050660">
    <property type="term" value="F:flavin adenine dinucleotide binding"/>
    <property type="evidence" value="ECO:0007669"/>
    <property type="project" value="TreeGrafter"/>
</dbReference>
<keyword evidence="5 10" id="KW-0560">Oxidoreductase</keyword>
<evidence type="ECO:0000256" key="7">
    <source>
        <dbReference type="ARBA" id="ARBA00023284"/>
    </source>
</evidence>
<evidence type="ECO:0000259" key="11">
    <source>
        <dbReference type="Pfam" id="PF02852"/>
    </source>
</evidence>
<proteinExistence type="inferred from homology"/>
<dbReference type="InterPro" id="IPR023753">
    <property type="entry name" value="FAD/NAD-binding_dom"/>
</dbReference>
<dbReference type="Gene3D" id="3.30.390.30">
    <property type="match status" value="1"/>
</dbReference>
<feature type="binding site" evidence="8">
    <location>
        <begin position="179"/>
        <end position="186"/>
    </location>
    <ligand>
        <name>NAD(+)</name>
        <dbReference type="ChEBI" id="CHEBI:57540"/>
    </ligand>
</feature>
<dbReference type="Proteomes" id="UP000219621">
    <property type="component" value="Unassembled WGS sequence"/>
</dbReference>
<dbReference type="InterPro" id="IPR004099">
    <property type="entry name" value="Pyr_nucl-diS_OxRdtase_dimer"/>
</dbReference>
<dbReference type="PIRSF" id="PIRSF000350">
    <property type="entry name" value="Mercury_reductase_MerA"/>
    <property type="match status" value="1"/>
</dbReference>
<evidence type="ECO:0000256" key="8">
    <source>
        <dbReference type="PIRSR" id="PIRSR000350-3"/>
    </source>
</evidence>
<dbReference type="PANTHER" id="PTHR43014:SF2">
    <property type="entry name" value="MERCURIC REDUCTASE"/>
    <property type="match status" value="1"/>
</dbReference>
<evidence type="ECO:0000256" key="10">
    <source>
        <dbReference type="RuleBase" id="RU003691"/>
    </source>
</evidence>
<dbReference type="InterPro" id="IPR012999">
    <property type="entry name" value="Pyr_OxRdtase_I_AS"/>
</dbReference>
<evidence type="ECO:0000256" key="9">
    <source>
        <dbReference type="PIRSR" id="PIRSR000350-4"/>
    </source>
</evidence>
<dbReference type="FunFam" id="3.30.390.30:FF:000001">
    <property type="entry name" value="Dihydrolipoyl dehydrogenase"/>
    <property type="match status" value="1"/>
</dbReference>
<dbReference type="PROSITE" id="PS00076">
    <property type="entry name" value="PYRIDINE_REDOX_1"/>
    <property type="match status" value="1"/>
</dbReference>
<sequence>MTAERVLTPDLCVVGAGSGGLSVAAGAVQMGTSVVLAEKGRMGGDCLNVGCVPSKALLAAGHAAADARRAAAFGVRASVSVDFGAAMAHVHDVIARIAPHDSEERFEALGCTVLRAPAAFTDARTLRIGDVTVRPRRVVLATGSRPTVPDLPGMAEAAPLTNETLFDLRARPDRLVILGGGPIGVEMASAFLGLGVPVTLATRGSILPKDDPDLRAVVRDSLRAAGLDLHEQAEAAAVEPGPTLVLADGRRLTGSHLLVAIGRTPTVAGLGLEAAGIEFDPQRGIAVDARLRTSNRRVFAIGDCAGPPYFTHRAGHDAGIVVRNALFRLPAKARHDLVPWVTFADPELAQVGLTEAAARDRHGDGIRVLAESFAGNDRAQAERRTEGRIKVVVDGKGRILGCGIAGPRAGELIQPWVLALGQGLKIGAVATMIAPYPTLGEIGKRAAGGFYTPRLFGAGTRRLVRLLARLG</sequence>
<comment type="cofactor">
    <cofactor evidence="8">
        <name>FAD</name>
        <dbReference type="ChEBI" id="CHEBI:57692"/>
    </cofactor>
    <text evidence="8">Binds 1 FAD per subunit.</text>
</comment>
<comment type="similarity">
    <text evidence="1 10">Belongs to the class-I pyridine nucleotide-disulfide oxidoreductase family.</text>
</comment>
<evidence type="ECO:0000256" key="3">
    <source>
        <dbReference type="ARBA" id="ARBA00022827"/>
    </source>
</evidence>
<organism evidence="13 14">
    <name type="scientific">Caenispirillum bisanense</name>
    <dbReference type="NCBI Taxonomy" id="414052"/>
    <lineage>
        <taxon>Bacteria</taxon>
        <taxon>Pseudomonadati</taxon>
        <taxon>Pseudomonadota</taxon>
        <taxon>Alphaproteobacteria</taxon>
        <taxon>Rhodospirillales</taxon>
        <taxon>Novispirillaceae</taxon>
        <taxon>Caenispirillum</taxon>
    </lineage>
</organism>
<keyword evidence="6" id="KW-1015">Disulfide bond</keyword>
<dbReference type="SUPFAM" id="SSF55424">
    <property type="entry name" value="FAD/NAD-linked reductases, dimerisation (C-terminal) domain"/>
    <property type="match status" value="1"/>
</dbReference>
<dbReference type="Gene3D" id="3.50.50.60">
    <property type="entry name" value="FAD/NAD(P)-binding domain"/>
    <property type="match status" value="2"/>
</dbReference>
<dbReference type="InterPro" id="IPR016156">
    <property type="entry name" value="FAD/NAD-linked_Rdtase_dimer_sf"/>
</dbReference>
<keyword evidence="3 8" id="KW-0274">FAD</keyword>
<reference evidence="13 14" key="1">
    <citation type="submission" date="2017-09" db="EMBL/GenBank/DDBJ databases">
        <authorList>
            <person name="Ehlers B."/>
            <person name="Leendertz F.H."/>
        </authorList>
    </citation>
    <scope>NUCLEOTIDE SEQUENCE [LARGE SCALE GENOMIC DNA]</scope>
    <source>
        <strain evidence="13 14">USBA 140</strain>
    </source>
</reference>
<dbReference type="OrthoDB" id="9764616at2"/>
<dbReference type="PRINTS" id="PR00368">
    <property type="entry name" value="FADPNR"/>
</dbReference>
<keyword evidence="13" id="KW-0670">Pyruvate</keyword>
<dbReference type="PANTHER" id="PTHR43014">
    <property type="entry name" value="MERCURIC REDUCTASE"/>
    <property type="match status" value="1"/>
</dbReference>
<dbReference type="GO" id="GO:0003955">
    <property type="term" value="F:NAD(P)H dehydrogenase (quinone) activity"/>
    <property type="evidence" value="ECO:0007669"/>
    <property type="project" value="TreeGrafter"/>
</dbReference>
<dbReference type="AlphaFoldDB" id="A0A286GAZ4"/>
<keyword evidence="2 10" id="KW-0285">Flavoprotein</keyword>
<accession>A0A286GAZ4</accession>
<evidence type="ECO:0000313" key="14">
    <source>
        <dbReference type="Proteomes" id="UP000219621"/>
    </source>
</evidence>
<dbReference type="InterPro" id="IPR036188">
    <property type="entry name" value="FAD/NAD-bd_sf"/>
</dbReference>
<name>A0A286GAZ4_9PROT</name>
<dbReference type="GO" id="GO:0016668">
    <property type="term" value="F:oxidoreductase activity, acting on a sulfur group of donors, NAD(P) as acceptor"/>
    <property type="evidence" value="ECO:0007669"/>
    <property type="project" value="InterPro"/>
</dbReference>
<feature type="binding site" evidence="8">
    <location>
        <position position="262"/>
    </location>
    <ligand>
        <name>NAD(+)</name>
        <dbReference type="ChEBI" id="CHEBI:57540"/>
    </ligand>
</feature>
<dbReference type="SUPFAM" id="SSF51905">
    <property type="entry name" value="FAD/NAD(P)-binding domain"/>
    <property type="match status" value="1"/>
</dbReference>